<sequence length="125" mass="14611">MIRFYYENSNSSSKKALEWFENKQISCSPKRIRYISRDDLLLALALSNNGFADILKSNGKIGFESEKLMKEIKNMKFNDSINFILGHTEVLKTPIIIDDHKLMTGFNPEEIRKFIPQSYRRLSMV</sequence>
<dbReference type="EMBL" id="CP086395">
    <property type="protein sequence ID" value="USJ20976.1"/>
    <property type="molecule type" value="Genomic_DNA"/>
</dbReference>
<organism evidence="2 3">
    <name type="scientific">Lactococcus formosensis</name>
    <dbReference type="NCBI Taxonomy" id="1281486"/>
    <lineage>
        <taxon>Bacteria</taxon>
        <taxon>Bacillati</taxon>
        <taxon>Bacillota</taxon>
        <taxon>Bacilli</taxon>
        <taxon>Lactobacillales</taxon>
        <taxon>Streptococcaceae</taxon>
        <taxon>Lactococcus</taxon>
    </lineage>
</organism>
<dbReference type="PROSITE" id="PS51353">
    <property type="entry name" value="ARSC"/>
    <property type="match status" value="1"/>
</dbReference>
<protein>
    <submittedName>
        <fullName evidence="2">ArsR family transcriptional regulator</fullName>
    </submittedName>
</protein>
<evidence type="ECO:0000256" key="1">
    <source>
        <dbReference type="PROSITE-ProRule" id="PRU01282"/>
    </source>
</evidence>
<evidence type="ECO:0000313" key="3">
    <source>
        <dbReference type="Proteomes" id="UP001056730"/>
    </source>
</evidence>
<name>A0A9Q8Y391_9LACT</name>
<dbReference type="InterPro" id="IPR036249">
    <property type="entry name" value="Thioredoxin-like_sf"/>
</dbReference>
<reference evidence="2" key="1">
    <citation type="journal article" date="2022" name="Front. Microbiol.">
        <title>Feed Insects as a Reservoir of Granadaene-Producing Lactococci.</title>
        <authorList>
            <person name="Neuzil-Bunesova V."/>
            <person name="Ramirez Garcia A."/>
            <person name="Modrackova N."/>
            <person name="Makovska M."/>
            <person name="Sabolova M."/>
            <person name="Sproer C."/>
            <person name="Bunk B."/>
            <person name="Blom J."/>
            <person name="Schwab C."/>
        </authorList>
    </citation>
    <scope>NUCLEOTIDE SEQUENCE</scope>
    <source>
        <strain evidence="2">I4/6O</strain>
    </source>
</reference>
<accession>A0A9Q8Y391</accession>
<dbReference type="KEGG" id="lfo:LMK00_02960"/>
<dbReference type="Gene3D" id="3.40.30.10">
    <property type="entry name" value="Glutaredoxin"/>
    <property type="match status" value="1"/>
</dbReference>
<dbReference type="Proteomes" id="UP001056730">
    <property type="component" value="Chromosome"/>
</dbReference>
<dbReference type="GeneID" id="89494205"/>
<dbReference type="PANTHER" id="PTHR30041">
    <property type="entry name" value="ARSENATE REDUCTASE"/>
    <property type="match status" value="1"/>
</dbReference>
<dbReference type="PANTHER" id="PTHR30041:SF7">
    <property type="entry name" value="GLOBAL TRANSCRIPTIONAL REGULATOR SPX"/>
    <property type="match status" value="1"/>
</dbReference>
<proteinExistence type="inferred from homology"/>
<evidence type="ECO:0000313" key="2">
    <source>
        <dbReference type="EMBL" id="USJ20976.1"/>
    </source>
</evidence>
<dbReference type="Pfam" id="PF03960">
    <property type="entry name" value="ArsC"/>
    <property type="match status" value="1"/>
</dbReference>
<dbReference type="RefSeq" id="WP_096368511.1">
    <property type="nucleotide sequence ID" value="NZ_AP017373.1"/>
</dbReference>
<dbReference type="AlphaFoldDB" id="A0A9Q8Y391"/>
<comment type="similarity">
    <text evidence="1">Belongs to the ArsC family.</text>
</comment>
<dbReference type="InterPro" id="IPR006660">
    <property type="entry name" value="Arsenate_reductase-like"/>
</dbReference>
<dbReference type="SUPFAM" id="SSF52833">
    <property type="entry name" value="Thioredoxin-like"/>
    <property type="match status" value="1"/>
</dbReference>
<gene>
    <name evidence="2" type="ORF">LMK00_02960</name>
</gene>